<reference evidence="2 3" key="1">
    <citation type="journal article" date="2019" name="Sci. Rep.">
        <title>Orb-weaving spider Araneus ventricosus genome elucidates the spidroin gene catalogue.</title>
        <authorList>
            <person name="Kono N."/>
            <person name="Nakamura H."/>
            <person name="Ohtoshi R."/>
            <person name="Moran D.A.P."/>
            <person name="Shinohara A."/>
            <person name="Yoshida Y."/>
            <person name="Fujiwara M."/>
            <person name="Mori M."/>
            <person name="Tomita M."/>
            <person name="Arakawa K."/>
        </authorList>
    </citation>
    <scope>NUCLEOTIDE SEQUENCE [LARGE SCALE GENOMIC DNA]</scope>
</reference>
<comment type="caution">
    <text evidence="2">The sequence shown here is derived from an EMBL/GenBank/DDBJ whole genome shotgun (WGS) entry which is preliminary data.</text>
</comment>
<keyword evidence="1" id="KW-0732">Signal</keyword>
<gene>
    <name evidence="2" type="ORF">AVEN_246047_1</name>
</gene>
<evidence type="ECO:0000256" key="1">
    <source>
        <dbReference type="SAM" id="SignalP"/>
    </source>
</evidence>
<sequence>MKTFFCFSAFFLLIFTDICSARATKTLPPIFHAAKEGDCSKCPKHKPMDWQNSGKRFTRVECIPNTEEQKPPASHRATCDMKPMEEGGRKLDLYVYHCVTLYLESKKIPTQF</sequence>
<proteinExistence type="predicted"/>
<feature type="signal peptide" evidence="1">
    <location>
        <begin position="1"/>
        <end position="21"/>
    </location>
</feature>
<protein>
    <recommendedName>
        <fullName evidence="4">Secreted protein</fullName>
    </recommendedName>
</protein>
<dbReference type="AlphaFoldDB" id="A0A4Y2U8I7"/>
<accession>A0A4Y2U8I7</accession>
<evidence type="ECO:0000313" key="3">
    <source>
        <dbReference type="Proteomes" id="UP000499080"/>
    </source>
</evidence>
<dbReference type="Proteomes" id="UP000499080">
    <property type="component" value="Unassembled WGS sequence"/>
</dbReference>
<keyword evidence="3" id="KW-1185">Reference proteome</keyword>
<dbReference type="EMBL" id="BGPR01034643">
    <property type="protein sequence ID" value="GBO09118.1"/>
    <property type="molecule type" value="Genomic_DNA"/>
</dbReference>
<name>A0A4Y2U8I7_ARAVE</name>
<evidence type="ECO:0008006" key="4">
    <source>
        <dbReference type="Google" id="ProtNLM"/>
    </source>
</evidence>
<feature type="chain" id="PRO_5021208826" description="Secreted protein" evidence="1">
    <location>
        <begin position="22"/>
        <end position="112"/>
    </location>
</feature>
<organism evidence="2 3">
    <name type="scientific">Araneus ventricosus</name>
    <name type="common">Orbweaver spider</name>
    <name type="synonym">Epeira ventricosa</name>
    <dbReference type="NCBI Taxonomy" id="182803"/>
    <lineage>
        <taxon>Eukaryota</taxon>
        <taxon>Metazoa</taxon>
        <taxon>Ecdysozoa</taxon>
        <taxon>Arthropoda</taxon>
        <taxon>Chelicerata</taxon>
        <taxon>Arachnida</taxon>
        <taxon>Araneae</taxon>
        <taxon>Araneomorphae</taxon>
        <taxon>Entelegynae</taxon>
        <taxon>Araneoidea</taxon>
        <taxon>Araneidae</taxon>
        <taxon>Araneus</taxon>
    </lineage>
</organism>
<evidence type="ECO:0000313" key="2">
    <source>
        <dbReference type="EMBL" id="GBO09118.1"/>
    </source>
</evidence>